<name>A0A2D3V5X8_9PEZI</name>
<dbReference type="Proteomes" id="UP000225277">
    <property type="component" value="Unassembled WGS sequence"/>
</dbReference>
<dbReference type="RefSeq" id="XP_023632370.1">
    <property type="nucleotide sequence ID" value="XM_023776602.1"/>
</dbReference>
<evidence type="ECO:0000313" key="1">
    <source>
        <dbReference type="EMBL" id="CZT25712.1"/>
    </source>
</evidence>
<dbReference type="EMBL" id="FJUY01000030">
    <property type="protein sequence ID" value="CZT25712.1"/>
    <property type="molecule type" value="Genomic_DNA"/>
</dbReference>
<accession>A0A2D3V5X8</accession>
<keyword evidence="2" id="KW-1185">Reference proteome</keyword>
<gene>
    <name evidence="1" type="ORF">RCC_11381</name>
</gene>
<organism evidence="1 2">
    <name type="scientific">Ramularia collo-cygni</name>
    <dbReference type="NCBI Taxonomy" id="112498"/>
    <lineage>
        <taxon>Eukaryota</taxon>
        <taxon>Fungi</taxon>
        <taxon>Dikarya</taxon>
        <taxon>Ascomycota</taxon>
        <taxon>Pezizomycotina</taxon>
        <taxon>Dothideomycetes</taxon>
        <taxon>Dothideomycetidae</taxon>
        <taxon>Mycosphaerellales</taxon>
        <taxon>Mycosphaerellaceae</taxon>
        <taxon>Ramularia</taxon>
    </lineage>
</organism>
<reference evidence="1 2" key="1">
    <citation type="submission" date="2016-03" db="EMBL/GenBank/DDBJ databases">
        <authorList>
            <person name="Ploux O."/>
        </authorList>
    </citation>
    <scope>NUCLEOTIDE SEQUENCE [LARGE SCALE GENOMIC DNA]</scope>
    <source>
        <strain evidence="1 2">URUG2</strain>
    </source>
</reference>
<dbReference type="AlphaFoldDB" id="A0A2D3V5X8"/>
<sequence length="211" mass="23261">MQLMAEQFNQVHQILAALSALWQVSGAFRTLNVEFLDDTGSIQAPPSPCLHTTFLAAKEMDTIELRRLLRPLCGLGKNVVVHVSALPLAVAAYITTREVLFVPAEHPFKTYASLAGRVDAAISKVRDAGLCCTRVDSTDNKPCGIRSLEKKLLIVREKIIICDIGSRHAEEELEMDFDALSGFLESRKVRDLVEMADGLLLCLGESFDDCE</sequence>
<dbReference type="GeneID" id="35606400"/>
<evidence type="ECO:0000313" key="2">
    <source>
        <dbReference type="Proteomes" id="UP000225277"/>
    </source>
</evidence>
<proteinExistence type="predicted"/>
<protein>
    <submittedName>
        <fullName evidence="1">Uncharacterized protein</fullName>
    </submittedName>
</protein>